<dbReference type="EMBL" id="UXUI01008319">
    <property type="protein sequence ID" value="VDD91186.1"/>
    <property type="molecule type" value="Genomic_DNA"/>
</dbReference>
<sequence length="237" mass="26219">MNLRSLLFLALPGIVCQAELFSTTCENRPDQLSAWSKCVIPNGNLGDAITSFLRDVKEHGCKLPPKKAIRFGLSFLRNHTSYLDHPLYKRIPAENCGNCGRRVRCCKLAKSFLSQSYQSEMCPGYSHACAVEPLTQKDIDELTSYYPQTQFVEAVPPKDGCDVSGYVKAELKILSSGPAFRYVEPLLCQVIGTKLPSVNCIRHGNKCYCCCIAHTPTKDGTCVPAKSIDSELTCKKN</sequence>
<proteinExistence type="predicted"/>
<dbReference type="OrthoDB" id="5829051at2759"/>
<evidence type="ECO:0000313" key="2">
    <source>
        <dbReference type="EMBL" id="VDD91186.1"/>
    </source>
</evidence>
<reference evidence="4" key="1">
    <citation type="submission" date="2017-02" db="UniProtKB">
        <authorList>
            <consortium name="WormBaseParasite"/>
        </authorList>
    </citation>
    <scope>IDENTIFICATION</scope>
</reference>
<evidence type="ECO:0000313" key="4">
    <source>
        <dbReference type="WBParaSite" id="EVEC_0000632601-mRNA-1"/>
    </source>
</evidence>
<organism evidence="4">
    <name type="scientific">Enterobius vermicularis</name>
    <name type="common">Human pinworm</name>
    <dbReference type="NCBI Taxonomy" id="51028"/>
    <lineage>
        <taxon>Eukaryota</taxon>
        <taxon>Metazoa</taxon>
        <taxon>Ecdysozoa</taxon>
        <taxon>Nematoda</taxon>
        <taxon>Chromadorea</taxon>
        <taxon>Rhabditida</taxon>
        <taxon>Spirurina</taxon>
        <taxon>Oxyuridomorpha</taxon>
        <taxon>Oxyuroidea</taxon>
        <taxon>Oxyuridae</taxon>
        <taxon>Enterobius</taxon>
    </lineage>
</organism>
<reference evidence="2 3" key="2">
    <citation type="submission" date="2018-10" db="EMBL/GenBank/DDBJ databases">
        <authorList>
            <consortium name="Pathogen Informatics"/>
        </authorList>
    </citation>
    <scope>NUCLEOTIDE SEQUENCE [LARGE SCALE GENOMIC DNA]</scope>
</reference>
<protein>
    <submittedName>
        <fullName evidence="2 4">Uncharacterized protein</fullName>
    </submittedName>
</protein>
<accession>A0A0N4V7Q4</accession>
<dbReference type="WBParaSite" id="EVEC_0000632601-mRNA-1">
    <property type="protein sequence ID" value="EVEC_0000632601-mRNA-1"/>
    <property type="gene ID" value="EVEC_0000632601"/>
</dbReference>
<dbReference type="Proteomes" id="UP000274131">
    <property type="component" value="Unassembled WGS sequence"/>
</dbReference>
<feature type="signal peptide" evidence="1">
    <location>
        <begin position="1"/>
        <end position="18"/>
    </location>
</feature>
<gene>
    <name evidence="2" type="ORF">EVEC_LOCUS5937</name>
</gene>
<evidence type="ECO:0000256" key="1">
    <source>
        <dbReference type="SAM" id="SignalP"/>
    </source>
</evidence>
<evidence type="ECO:0000313" key="3">
    <source>
        <dbReference type="Proteomes" id="UP000274131"/>
    </source>
</evidence>
<keyword evidence="3" id="KW-1185">Reference proteome</keyword>
<dbReference type="AlphaFoldDB" id="A0A0N4V7Q4"/>
<name>A0A0N4V7Q4_ENTVE</name>
<feature type="chain" id="PRO_5043122785" evidence="1">
    <location>
        <begin position="19"/>
        <end position="237"/>
    </location>
</feature>
<keyword evidence="1" id="KW-0732">Signal</keyword>